<dbReference type="AlphaFoldDB" id="A0A1H8LBY2"/>
<keyword evidence="1" id="KW-0378">Hydrolase</keyword>
<accession>A0A1H8LBY2</accession>
<dbReference type="GO" id="GO:0016787">
    <property type="term" value="F:hydrolase activity"/>
    <property type="evidence" value="ECO:0007669"/>
    <property type="project" value="UniProtKB-KW"/>
</dbReference>
<dbReference type="InterPro" id="IPR052159">
    <property type="entry name" value="Competence_DNA_uptake"/>
</dbReference>
<dbReference type="PANTHER" id="PTHR30619">
    <property type="entry name" value="DNA INTERNALIZATION/COMPETENCE PROTEIN COMEC/REC2"/>
    <property type="match status" value="1"/>
</dbReference>
<dbReference type="Gene3D" id="3.60.15.10">
    <property type="entry name" value="Ribonuclease Z/Hydroxyacylglutathione hydrolase-like"/>
    <property type="match status" value="1"/>
</dbReference>
<proteinExistence type="predicted"/>
<evidence type="ECO:0000313" key="1">
    <source>
        <dbReference type="EMBL" id="SEO02672.1"/>
    </source>
</evidence>
<dbReference type="RefSeq" id="WP_143058128.1">
    <property type="nucleotide sequence ID" value="NZ_FODB01000039.1"/>
</dbReference>
<dbReference type="SUPFAM" id="SSF56281">
    <property type="entry name" value="Metallo-hydrolase/oxidoreductase"/>
    <property type="match status" value="1"/>
</dbReference>
<sequence length="390" mass="43004">MLFYVEKENLYRPTHRTSRKTILVDTASVKDIHELEKRFKHQGSDGNEASMLTIEVASPPWRSMREGAWYDVDPNIFADAEYRMVESDEPGSGIIRAEITFRRSPPIDFSPFLASPQQASIPRMGCFSGLPPRGELELVVINCGQGNWNEIRSKNHFFIYDIGASLLFNQAQVQAIVASRNLAGDGRIGQITISHWDVDHYRALLELRPSDLNCISSVTVPSQIPDTATYKRTIQLLQHHSIPLRAIPPAPRPAGTGRTIILCPHHIALPFHFYRAVPGQSRNQAGIVVAVVGSNRTALLTGDHHYSKIDSAVLPNLPSQPLILVAPHHGGAAGALRMSNLNSFPSVEIAISVGCNTYGHPLKNVERFLSTLQGSSPDRTDLAGSLTYKL</sequence>
<dbReference type="STRING" id="77097.SAMN04490369_103915"/>
<dbReference type="PANTHER" id="PTHR30619:SF1">
    <property type="entry name" value="RECOMBINATION PROTEIN 2"/>
    <property type="match status" value="1"/>
</dbReference>
<name>A0A1H8LBY2_9GAMM</name>
<evidence type="ECO:0000313" key="2">
    <source>
        <dbReference type="Proteomes" id="UP000199493"/>
    </source>
</evidence>
<dbReference type="InterPro" id="IPR036866">
    <property type="entry name" value="RibonucZ/Hydroxyglut_hydro"/>
</dbReference>
<gene>
    <name evidence="1" type="ORF">SAMN04490369_103915</name>
</gene>
<reference evidence="1 2" key="1">
    <citation type="submission" date="2016-10" db="EMBL/GenBank/DDBJ databases">
        <authorList>
            <person name="de Groot N.N."/>
        </authorList>
    </citation>
    <scope>NUCLEOTIDE SEQUENCE [LARGE SCALE GENOMIC DNA]</scope>
    <source>
        <strain evidence="1 2">558</strain>
    </source>
</reference>
<dbReference type="EMBL" id="FODB01000039">
    <property type="protein sequence ID" value="SEO02672.1"/>
    <property type="molecule type" value="Genomic_DNA"/>
</dbReference>
<protein>
    <submittedName>
        <fullName evidence="1">Metal-dependent hydrolase, beta-lactamase superfamily II</fullName>
    </submittedName>
</protein>
<organism evidence="1 2">
    <name type="scientific">Vreelandella aquamarina</name>
    <dbReference type="NCBI Taxonomy" id="77097"/>
    <lineage>
        <taxon>Bacteria</taxon>
        <taxon>Pseudomonadati</taxon>
        <taxon>Pseudomonadota</taxon>
        <taxon>Gammaproteobacteria</taxon>
        <taxon>Oceanospirillales</taxon>
        <taxon>Halomonadaceae</taxon>
        <taxon>Vreelandella</taxon>
    </lineage>
</organism>
<dbReference type="Proteomes" id="UP000199493">
    <property type="component" value="Unassembled WGS sequence"/>
</dbReference>